<dbReference type="InterPro" id="IPR014729">
    <property type="entry name" value="Rossmann-like_a/b/a_fold"/>
</dbReference>
<dbReference type="HAMAP" id="MF_02007">
    <property type="entry name" value="Tyr_tRNA_synth_type2"/>
    <property type="match status" value="1"/>
</dbReference>
<proteinExistence type="inferred from homology"/>
<dbReference type="CDD" id="cd00805">
    <property type="entry name" value="TyrRS_core"/>
    <property type="match status" value="1"/>
</dbReference>
<dbReference type="InterPro" id="IPR002942">
    <property type="entry name" value="S4_RNA-bd"/>
</dbReference>
<dbReference type="PROSITE" id="PS00178">
    <property type="entry name" value="AA_TRNA_LIGASE_I"/>
    <property type="match status" value="1"/>
</dbReference>
<dbReference type="HOGENOM" id="CLU_024003_5_0_4"/>
<comment type="subcellular location">
    <subcellularLocation>
        <location evidence="10">Cytoplasm</location>
    </subcellularLocation>
</comment>
<evidence type="ECO:0000259" key="12">
    <source>
        <dbReference type="SMART" id="SM00363"/>
    </source>
</evidence>
<dbReference type="EC" id="6.1.1.1" evidence="10"/>
<dbReference type="KEGG" id="kon:CONE_0029"/>
<dbReference type="InterPro" id="IPR002307">
    <property type="entry name" value="Tyr-tRNA-ligase"/>
</dbReference>
<dbReference type="PROSITE" id="PS50889">
    <property type="entry name" value="S4"/>
    <property type="match status" value="1"/>
</dbReference>
<evidence type="ECO:0000256" key="8">
    <source>
        <dbReference type="ARBA" id="ARBA00023146"/>
    </source>
</evidence>
<dbReference type="InterPro" id="IPR024108">
    <property type="entry name" value="Tyr-tRNA-ligase_bac_2"/>
</dbReference>
<evidence type="ECO:0000256" key="10">
    <source>
        <dbReference type="HAMAP-Rule" id="MF_02007"/>
    </source>
</evidence>
<evidence type="ECO:0000256" key="6">
    <source>
        <dbReference type="ARBA" id="ARBA00022884"/>
    </source>
</evidence>
<name>M1LSQ6_9PROT</name>
<dbReference type="SUPFAM" id="SSF55174">
    <property type="entry name" value="Alpha-L RNA-binding motif"/>
    <property type="match status" value="1"/>
</dbReference>
<dbReference type="GO" id="GO:0005524">
    <property type="term" value="F:ATP binding"/>
    <property type="evidence" value="ECO:0007669"/>
    <property type="project" value="UniProtKB-UniRule"/>
</dbReference>
<evidence type="ECO:0000313" key="14">
    <source>
        <dbReference type="Proteomes" id="UP000011541"/>
    </source>
</evidence>
<dbReference type="InterPro" id="IPR036986">
    <property type="entry name" value="S4_RNA-bd_sf"/>
</dbReference>
<dbReference type="SMART" id="SM00363">
    <property type="entry name" value="S4"/>
    <property type="match status" value="1"/>
</dbReference>
<dbReference type="Gene3D" id="3.10.290.10">
    <property type="entry name" value="RNA-binding S4 domain"/>
    <property type="match status" value="1"/>
</dbReference>
<dbReference type="FunFam" id="3.40.50.620:FF:000061">
    <property type="entry name" value="Tyrosine--tRNA ligase"/>
    <property type="match status" value="1"/>
</dbReference>
<dbReference type="PATRIC" id="fig|1208920.3.peg.579"/>
<dbReference type="Gene3D" id="3.40.50.620">
    <property type="entry name" value="HUPs"/>
    <property type="match status" value="1"/>
</dbReference>
<evidence type="ECO:0000256" key="7">
    <source>
        <dbReference type="ARBA" id="ARBA00022917"/>
    </source>
</evidence>
<dbReference type="PRINTS" id="PR01040">
    <property type="entry name" value="TRNASYNTHTYR"/>
</dbReference>
<dbReference type="NCBIfam" id="TIGR00234">
    <property type="entry name" value="tyrS"/>
    <property type="match status" value="1"/>
</dbReference>
<feature type="short sequence motif" description="'HIGH' region" evidence="10">
    <location>
        <begin position="54"/>
        <end position="63"/>
    </location>
</feature>
<evidence type="ECO:0000256" key="11">
    <source>
        <dbReference type="PROSITE-ProRule" id="PRU00182"/>
    </source>
</evidence>
<dbReference type="AlphaFoldDB" id="M1LSQ6"/>
<keyword evidence="7 10" id="KW-0648">Protein biosynthesis</keyword>
<feature type="short sequence motif" description="'KMSKS' region" evidence="10">
    <location>
        <begin position="238"/>
        <end position="242"/>
    </location>
</feature>
<dbReference type="GO" id="GO:0005829">
    <property type="term" value="C:cytosol"/>
    <property type="evidence" value="ECO:0007669"/>
    <property type="project" value="TreeGrafter"/>
</dbReference>
<reference evidence="13 14" key="1">
    <citation type="journal article" date="2013" name="Genome Biol. Evol.">
        <title>Genome evolution and phylogenomic analysis of candidatus kinetoplastibacterium, the betaproteobacterial endosymbionts of strigomonas and angomonas.</title>
        <authorList>
            <person name="Alves J.M."/>
            <person name="Serrano M.G."/>
            <person name="Maia da Silva F."/>
            <person name="Voegtly L.J."/>
            <person name="Matveyev A.V."/>
            <person name="Teixeira M.M."/>
            <person name="Camargo E.P."/>
            <person name="Buck G.A."/>
        </authorList>
    </citation>
    <scope>NUCLEOTIDE SEQUENCE [LARGE SCALE GENOMIC DNA]</scope>
    <source>
        <strain evidence="13 14">TCC290E</strain>
    </source>
</reference>
<evidence type="ECO:0000256" key="2">
    <source>
        <dbReference type="ARBA" id="ARBA00022490"/>
    </source>
</evidence>
<sequence length="408" mass="46200">MLNKEYYISPDIRSEFSIIKKNCNELLVEEELINKLLKNKKDRIPLRIKLGLDPTAPDIHLGHTVVLNKLKQLQELGHKIIFLIGDFTAMIGDPSGRKATRPSLDLEQVEYNAATYCSQAYKILNPDLTEIRYNSEWFDKLGSRGIVKLAASCTLARILERDDFTKRFKAREPISVHEFLYPIMQGYDSVALKADIEIGGTDQKFNLLMGRELQKENGQEQQSILTMPLLIGIDGIEKMSKSKGNYIGIEESSDSMFGKLMSISDNLMWHYFDLLSFQSDKDIDKLRKNIDEGMNPRDIKVILAKEIVTRFHSDKEADQALINFENLFCKREVPSNLLEINLGCAPINIIKVLRDSGLVSSASEAQRVIEQKGVKVNGDKIESKSLQLSAGAYTIQVGKRKFIKAILV</sequence>
<protein>
    <recommendedName>
        <fullName evidence="10">Tyrosine--tRNA ligase</fullName>
        <ecNumber evidence="10">6.1.1.1</ecNumber>
    </recommendedName>
    <alternativeName>
        <fullName evidence="10">Tyrosyl-tRNA synthetase</fullName>
        <shortName evidence="10">TyrRS</shortName>
    </alternativeName>
</protein>
<evidence type="ECO:0000313" key="13">
    <source>
        <dbReference type="EMBL" id="AGF48582.1"/>
    </source>
</evidence>
<comment type="catalytic activity">
    <reaction evidence="9 10">
        <text>tRNA(Tyr) + L-tyrosine + ATP = L-tyrosyl-tRNA(Tyr) + AMP + diphosphate + H(+)</text>
        <dbReference type="Rhea" id="RHEA:10220"/>
        <dbReference type="Rhea" id="RHEA-COMP:9706"/>
        <dbReference type="Rhea" id="RHEA-COMP:9707"/>
        <dbReference type="ChEBI" id="CHEBI:15378"/>
        <dbReference type="ChEBI" id="CHEBI:30616"/>
        <dbReference type="ChEBI" id="CHEBI:33019"/>
        <dbReference type="ChEBI" id="CHEBI:58315"/>
        <dbReference type="ChEBI" id="CHEBI:78442"/>
        <dbReference type="ChEBI" id="CHEBI:78536"/>
        <dbReference type="ChEBI" id="CHEBI:456215"/>
        <dbReference type="EC" id="6.1.1.1"/>
    </reaction>
</comment>
<dbReference type="InterPro" id="IPR024088">
    <property type="entry name" value="Tyr-tRNA-ligase_bac-type"/>
</dbReference>
<comment type="function">
    <text evidence="10">Catalyzes the attachment of tyrosine to tRNA(Tyr) in a two-step reaction: tyrosine is first activated by ATP to form Tyr-AMP and then transferred to the acceptor end of tRNA(Tyr).</text>
</comment>
<dbReference type="GO" id="GO:0004831">
    <property type="term" value="F:tyrosine-tRNA ligase activity"/>
    <property type="evidence" value="ECO:0007669"/>
    <property type="project" value="UniProtKB-UniRule"/>
</dbReference>
<dbReference type="GO" id="GO:0006437">
    <property type="term" value="P:tyrosyl-tRNA aminoacylation"/>
    <property type="evidence" value="ECO:0007669"/>
    <property type="project" value="UniProtKB-UniRule"/>
</dbReference>
<dbReference type="RefSeq" id="WP_015397267.1">
    <property type="nucleotide sequence ID" value="NC_020299.1"/>
</dbReference>
<feature type="binding site" evidence="10">
    <location>
        <position position="241"/>
    </location>
    <ligand>
        <name>ATP</name>
        <dbReference type="ChEBI" id="CHEBI:30616"/>
    </ligand>
</feature>
<keyword evidence="4 10" id="KW-0547">Nucleotide-binding</keyword>
<evidence type="ECO:0000256" key="1">
    <source>
        <dbReference type="ARBA" id="ARBA00011738"/>
    </source>
</evidence>
<evidence type="ECO:0000256" key="3">
    <source>
        <dbReference type="ARBA" id="ARBA00022598"/>
    </source>
</evidence>
<dbReference type="EMBL" id="CP003805">
    <property type="protein sequence ID" value="AGF48582.1"/>
    <property type="molecule type" value="Genomic_DNA"/>
</dbReference>
<evidence type="ECO:0000256" key="4">
    <source>
        <dbReference type="ARBA" id="ARBA00022741"/>
    </source>
</evidence>
<evidence type="ECO:0000256" key="9">
    <source>
        <dbReference type="ARBA" id="ARBA00048248"/>
    </source>
</evidence>
<keyword evidence="3 10" id="KW-0436">Ligase</keyword>
<feature type="domain" description="RNA-binding S4" evidence="12">
    <location>
        <begin position="347"/>
        <end position="408"/>
    </location>
</feature>
<dbReference type="Gene3D" id="1.10.240.10">
    <property type="entry name" value="Tyrosyl-Transfer RNA Synthetase"/>
    <property type="match status" value="1"/>
</dbReference>
<dbReference type="InterPro" id="IPR001412">
    <property type="entry name" value="aa-tRNA-synth_I_CS"/>
</dbReference>
<gene>
    <name evidence="10" type="primary">tyrS</name>
    <name evidence="13" type="ORF">CONE_0029</name>
</gene>
<organism evidence="13 14">
    <name type="scientific">Candidatus Kinetoplastidibacterium stringomonadis TCC290E</name>
    <dbReference type="NCBI Taxonomy" id="1208920"/>
    <lineage>
        <taxon>Bacteria</taxon>
        <taxon>Pseudomonadati</taxon>
        <taxon>Pseudomonadota</taxon>
        <taxon>Betaproteobacteria</taxon>
        <taxon>Candidatus Kinetoplastidibacterium</taxon>
    </lineage>
</organism>
<dbReference type="GO" id="GO:0003723">
    <property type="term" value="F:RNA binding"/>
    <property type="evidence" value="ECO:0007669"/>
    <property type="project" value="UniProtKB-KW"/>
</dbReference>
<keyword evidence="6 11" id="KW-0694">RNA-binding</keyword>
<evidence type="ECO:0000256" key="5">
    <source>
        <dbReference type="ARBA" id="ARBA00022840"/>
    </source>
</evidence>
<dbReference type="OrthoDB" id="9804243at2"/>
<keyword evidence="5 10" id="KW-0067">ATP-binding</keyword>
<keyword evidence="14" id="KW-1185">Reference proteome</keyword>
<dbReference type="PANTHER" id="PTHR11766:SF1">
    <property type="entry name" value="TYROSINE--TRNA LIGASE"/>
    <property type="match status" value="1"/>
</dbReference>
<dbReference type="InterPro" id="IPR002305">
    <property type="entry name" value="aa-tRNA-synth_Ic"/>
</dbReference>
<keyword evidence="8 10" id="KW-0030">Aminoacyl-tRNA synthetase</keyword>
<dbReference type="PANTHER" id="PTHR11766">
    <property type="entry name" value="TYROSYL-TRNA SYNTHETASE"/>
    <property type="match status" value="1"/>
</dbReference>
<keyword evidence="2 10" id="KW-0963">Cytoplasm</keyword>
<accession>M1LSQ6</accession>
<dbReference type="eggNOG" id="COG0162">
    <property type="taxonomic scope" value="Bacteria"/>
</dbReference>
<dbReference type="Pfam" id="PF00579">
    <property type="entry name" value="tRNA-synt_1b"/>
    <property type="match status" value="1"/>
</dbReference>
<dbReference type="Proteomes" id="UP000011541">
    <property type="component" value="Chromosome"/>
</dbReference>
<dbReference type="SUPFAM" id="SSF52374">
    <property type="entry name" value="Nucleotidylyl transferase"/>
    <property type="match status" value="1"/>
</dbReference>
<comment type="subunit">
    <text evidence="1 10">Homodimer.</text>
</comment>
<comment type="similarity">
    <text evidence="10">Belongs to the class-I aminoacyl-tRNA synthetase family. TyrS type 2 subfamily.</text>
</comment>
<dbReference type="CDD" id="cd00165">
    <property type="entry name" value="S4"/>
    <property type="match status" value="1"/>
</dbReference>
<dbReference type="STRING" id="1208920.CONE_0029"/>
<dbReference type="Pfam" id="PF01479">
    <property type="entry name" value="S4"/>
    <property type="match status" value="1"/>
</dbReference>